<dbReference type="RefSeq" id="WP_273668803.1">
    <property type="nucleotide sequence ID" value="NZ_JAQQXR010000001.1"/>
</dbReference>
<evidence type="ECO:0000313" key="7">
    <source>
        <dbReference type="EMBL" id="MDC8756175.1"/>
    </source>
</evidence>
<evidence type="ECO:0000256" key="3">
    <source>
        <dbReference type="ARBA" id="ARBA00022692"/>
    </source>
</evidence>
<feature type="transmembrane region" description="Helical" evidence="6">
    <location>
        <begin position="35"/>
        <end position="54"/>
    </location>
</feature>
<dbReference type="PANTHER" id="PTHR30086">
    <property type="entry name" value="ARGININE EXPORTER PROTEIN ARGO"/>
    <property type="match status" value="1"/>
</dbReference>
<evidence type="ECO:0000313" key="8">
    <source>
        <dbReference type="Proteomes" id="UP001221208"/>
    </source>
</evidence>
<dbReference type="Proteomes" id="UP001221208">
    <property type="component" value="Unassembled WGS sequence"/>
</dbReference>
<comment type="caution">
    <text evidence="7">The sequence shown here is derived from an EMBL/GenBank/DDBJ whole genome shotgun (WGS) entry which is preliminary data.</text>
</comment>
<feature type="transmembrane region" description="Helical" evidence="6">
    <location>
        <begin position="145"/>
        <end position="169"/>
    </location>
</feature>
<proteinExistence type="predicted"/>
<dbReference type="Pfam" id="PF01810">
    <property type="entry name" value="LysE"/>
    <property type="match status" value="1"/>
</dbReference>
<keyword evidence="8" id="KW-1185">Reference proteome</keyword>
<evidence type="ECO:0000256" key="5">
    <source>
        <dbReference type="ARBA" id="ARBA00023136"/>
    </source>
</evidence>
<evidence type="ECO:0000256" key="6">
    <source>
        <dbReference type="SAM" id="Phobius"/>
    </source>
</evidence>
<keyword evidence="4 6" id="KW-1133">Transmembrane helix</keyword>
<dbReference type="InterPro" id="IPR001123">
    <property type="entry name" value="LeuE-type"/>
</dbReference>
<comment type="subcellular location">
    <subcellularLocation>
        <location evidence="1">Cell membrane</location>
        <topology evidence="1">Multi-pass membrane protein</topology>
    </subcellularLocation>
</comment>
<keyword evidence="5 6" id="KW-0472">Membrane</keyword>
<dbReference type="EMBL" id="JAQQXR010000001">
    <property type="protein sequence ID" value="MDC8756175.1"/>
    <property type="molecule type" value="Genomic_DNA"/>
</dbReference>
<keyword evidence="3 6" id="KW-0812">Transmembrane</keyword>
<feature type="transmembrane region" description="Helical" evidence="6">
    <location>
        <begin position="181"/>
        <end position="202"/>
    </location>
</feature>
<evidence type="ECO:0000256" key="2">
    <source>
        <dbReference type="ARBA" id="ARBA00022475"/>
    </source>
</evidence>
<keyword evidence="2" id="KW-1003">Cell membrane</keyword>
<name>A0ABT5JVH2_9BURK</name>
<gene>
    <name evidence="7" type="ORF">OIK44_01070</name>
</gene>
<dbReference type="PANTHER" id="PTHR30086:SF21">
    <property type="entry name" value="TRANSPORT PROTEIN"/>
    <property type="match status" value="1"/>
</dbReference>
<reference evidence="7 8" key="1">
    <citation type="submission" date="2022-10" db="EMBL/GenBank/DDBJ databases">
        <title>Janthinobacterium sp. hw3 Genome sequencing.</title>
        <authorList>
            <person name="Park S."/>
        </authorList>
    </citation>
    <scope>NUCLEOTIDE SEQUENCE [LARGE SCALE GENOMIC DNA]</scope>
    <source>
        <strain evidence="8">hw3</strain>
    </source>
</reference>
<feature type="transmembrane region" description="Helical" evidence="6">
    <location>
        <begin position="61"/>
        <end position="83"/>
    </location>
</feature>
<evidence type="ECO:0000256" key="4">
    <source>
        <dbReference type="ARBA" id="ARBA00022989"/>
    </source>
</evidence>
<organism evidence="7 8">
    <name type="scientific">Janthinobacterium fluminis</name>
    <dbReference type="NCBI Taxonomy" id="2987524"/>
    <lineage>
        <taxon>Bacteria</taxon>
        <taxon>Pseudomonadati</taxon>
        <taxon>Pseudomonadota</taxon>
        <taxon>Betaproteobacteria</taxon>
        <taxon>Burkholderiales</taxon>
        <taxon>Oxalobacteraceae</taxon>
        <taxon>Janthinobacterium</taxon>
    </lineage>
</organism>
<dbReference type="PIRSF" id="PIRSF006324">
    <property type="entry name" value="LeuE"/>
    <property type="match status" value="1"/>
</dbReference>
<sequence>MNELLAVAAITILAVISPGADFAMVTRNSYLHGRHAGLLAAAGIALGVQVHVIYTMLGVGLLIAHSPTLFVAIKLAGAAYLVYTGCRTFMAPAVPDAERARTASGALASLRAGFMTNALNPKTTLFVLSTYTQVVSADTALGARIGYGLFMSLAHGFWFGLVALFFSNARLRGAMLRGQRVLNKGIGAVLMGLGLTLALAPLSR</sequence>
<accession>A0ABT5JVH2</accession>
<evidence type="ECO:0000256" key="1">
    <source>
        <dbReference type="ARBA" id="ARBA00004651"/>
    </source>
</evidence>
<protein>
    <submittedName>
        <fullName evidence="7">LysE family translocator</fullName>
    </submittedName>
</protein>